<reference evidence="2 3" key="1">
    <citation type="journal article" date="2019" name="Nat. Ecol. Evol.">
        <title>Megaphylogeny resolves global patterns of mushroom evolution.</title>
        <authorList>
            <person name="Varga T."/>
            <person name="Krizsan K."/>
            <person name="Foldi C."/>
            <person name="Dima B."/>
            <person name="Sanchez-Garcia M."/>
            <person name="Sanchez-Ramirez S."/>
            <person name="Szollosi G.J."/>
            <person name="Szarkandi J.G."/>
            <person name="Papp V."/>
            <person name="Albert L."/>
            <person name="Andreopoulos W."/>
            <person name="Angelini C."/>
            <person name="Antonin V."/>
            <person name="Barry K.W."/>
            <person name="Bougher N.L."/>
            <person name="Buchanan P."/>
            <person name="Buyck B."/>
            <person name="Bense V."/>
            <person name="Catcheside P."/>
            <person name="Chovatia M."/>
            <person name="Cooper J."/>
            <person name="Damon W."/>
            <person name="Desjardin D."/>
            <person name="Finy P."/>
            <person name="Geml J."/>
            <person name="Haridas S."/>
            <person name="Hughes K."/>
            <person name="Justo A."/>
            <person name="Karasinski D."/>
            <person name="Kautmanova I."/>
            <person name="Kiss B."/>
            <person name="Kocsube S."/>
            <person name="Kotiranta H."/>
            <person name="LaButti K.M."/>
            <person name="Lechner B.E."/>
            <person name="Liimatainen K."/>
            <person name="Lipzen A."/>
            <person name="Lukacs Z."/>
            <person name="Mihaltcheva S."/>
            <person name="Morgado L.N."/>
            <person name="Niskanen T."/>
            <person name="Noordeloos M.E."/>
            <person name="Ohm R.A."/>
            <person name="Ortiz-Santana B."/>
            <person name="Ovrebo C."/>
            <person name="Racz N."/>
            <person name="Riley R."/>
            <person name="Savchenko A."/>
            <person name="Shiryaev A."/>
            <person name="Soop K."/>
            <person name="Spirin V."/>
            <person name="Szebenyi C."/>
            <person name="Tomsovsky M."/>
            <person name="Tulloss R.E."/>
            <person name="Uehling J."/>
            <person name="Grigoriev I.V."/>
            <person name="Vagvolgyi C."/>
            <person name="Papp T."/>
            <person name="Martin F.M."/>
            <person name="Miettinen O."/>
            <person name="Hibbett D.S."/>
            <person name="Nagy L.G."/>
        </authorList>
    </citation>
    <scope>NUCLEOTIDE SEQUENCE [LARGE SCALE GENOMIC DNA]</scope>
    <source>
        <strain evidence="2 3">FP101781</strain>
    </source>
</reference>
<feature type="region of interest" description="Disordered" evidence="1">
    <location>
        <begin position="244"/>
        <end position="270"/>
    </location>
</feature>
<dbReference type="Proteomes" id="UP000298030">
    <property type="component" value="Unassembled WGS sequence"/>
</dbReference>
<name>A0A4Y7S3P9_COPMI</name>
<evidence type="ECO:0000313" key="2">
    <source>
        <dbReference type="EMBL" id="TEB15821.1"/>
    </source>
</evidence>
<keyword evidence="3" id="KW-1185">Reference proteome</keyword>
<accession>A0A4Y7S3P9</accession>
<proteinExistence type="predicted"/>
<comment type="caution">
    <text evidence="2">The sequence shown here is derived from an EMBL/GenBank/DDBJ whole genome shotgun (WGS) entry which is preliminary data.</text>
</comment>
<evidence type="ECO:0000313" key="3">
    <source>
        <dbReference type="Proteomes" id="UP000298030"/>
    </source>
</evidence>
<gene>
    <name evidence="2" type="ORF">FA13DRAFT_1721051</name>
</gene>
<evidence type="ECO:0000256" key="1">
    <source>
        <dbReference type="SAM" id="MobiDB-lite"/>
    </source>
</evidence>
<dbReference type="AlphaFoldDB" id="A0A4Y7S3P9"/>
<protein>
    <submittedName>
        <fullName evidence="2">Uncharacterized protein</fullName>
    </submittedName>
</protein>
<dbReference type="EMBL" id="QPFP01000344">
    <property type="protein sequence ID" value="TEB15821.1"/>
    <property type="molecule type" value="Genomic_DNA"/>
</dbReference>
<sequence length="390" mass="43527">MPHQGIGHSSTARSGDSREALASPWTDLAAIASAVHGVPSRPYLTVGGLEMPTIRSQPSYQRPYCNKSVTQQSLGEPYAWTRLLWVPYPSSSPSELSTLWRQGQNGEMYFRQVCTAKCAGEESRLPRWRGLSLEETFGVSPGTTAMRAGLNGGDGRGSDFGPLNLYLCQGDLVAITRIQIGGELYGTSAVNMTVKIKTFRILYELNLRVVLRRYEWMDPFSCIDRARISLAALPTFDHQAHITHDLPRSPQSPSRHLAAHGTIRDDPPSLGSHTPPVIAVVLASSSLPFPPDERVHLLEVSIYETQHELASARALLCVFERETWQTRGARRPFHLPQQRRAVESTYRHRIFRTCPFNAIERLGRVRETWSHPVWCSVGTYGGGRLRLKGC</sequence>
<organism evidence="2 3">
    <name type="scientific">Coprinellus micaceus</name>
    <name type="common">Glistening ink-cap mushroom</name>
    <name type="synonym">Coprinus micaceus</name>
    <dbReference type="NCBI Taxonomy" id="71717"/>
    <lineage>
        <taxon>Eukaryota</taxon>
        <taxon>Fungi</taxon>
        <taxon>Dikarya</taxon>
        <taxon>Basidiomycota</taxon>
        <taxon>Agaricomycotina</taxon>
        <taxon>Agaricomycetes</taxon>
        <taxon>Agaricomycetidae</taxon>
        <taxon>Agaricales</taxon>
        <taxon>Agaricineae</taxon>
        <taxon>Psathyrellaceae</taxon>
        <taxon>Coprinellus</taxon>
    </lineage>
</organism>